<dbReference type="Gene3D" id="3.30.110.90">
    <property type="entry name" value="Amidohydrolase"/>
    <property type="match status" value="1"/>
</dbReference>
<dbReference type="Pfam" id="PF01979">
    <property type="entry name" value="Amidohydro_1"/>
    <property type="match status" value="1"/>
</dbReference>
<dbReference type="Gene3D" id="3.40.50.10910">
    <property type="entry name" value="Amidohydrolase"/>
    <property type="match status" value="1"/>
</dbReference>
<dbReference type="PANTHER" id="PTHR43135:SF3">
    <property type="entry name" value="ALPHA-D-RIBOSE 1-METHYLPHOSPHONATE 5-TRIPHOSPHATE DIPHOSPHATASE"/>
    <property type="match status" value="1"/>
</dbReference>
<organism evidence="3">
    <name type="scientific">uncultured Sphingomonadaceae bacterium</name>
    <dbReference type="NCBI Taxonomy" id="169976"/>
    <lineage>
        <taxon>Bacteria</taxon>
        <taxon>Pseudomonadati</taxon>
        <taxon>Pseudomonadota</taxon>
        <taxon>Alphaproteobacteria</taxon>
        <taxon>Sphingomonadales</taxon>
        <taxon>Sphingomonadaceae</taxon>
        <taxon>environmental samples</taxon>
    </lineage>
</organism>
<proteinExistence type="predicted"/>
<dbReference type="InterPro" id="IPR032466">
    <property type="entry name" value="Metal_Hydrolase"/>
</dbReference>
<keyword evidence="1" id="KW-0732">Signal</keyword>
<dbReference type="Gene3D" id="2.30.40.10">
    <property type="entry name" value="Urease, subunit C, domain 1"/>
    <property type="match status" value="2"/>
</dbReference>
<reference evidence="3" key="1">
    <citation type="submission" date="2020-02" db="EMBL/GenBank/DDBJ databases">
        <authorList>
            <person name="Meier V. D."/>
        </authorList>
    </citation>
    <scope>NUCLEOTIDE SEQUENCE</scope>
    <source>
        <strain evidence="3">AVDCRST_MAG39</strain>
    </source>
</reference>
<dbReference type="InterPro" id="IPR051781">
    <property type="entry name" value="Metallo-dep_Hydrolase"/>
</dbReference>
<evidence type="ECO:0000313" key="3">
    <source>
        <dbReference type="EMBL" id="CAA9504558.1"/>
    </source>
</evidence>
<dbReference type="GO" id="GO:0016810">
    <property type="term" value="F:hydrolase activity, acting on carbon-nitrogen (but not peptide) bonds"/>
    <property type="evidence" value="ECO:0007669"/>
    <property type="project" value="InterPro"/>
</dbReference>
<dbReference type="SUPFAM" id="SSF51338">
    <property type="entry name" value="Composite domain of metallo-dependent hydrolases"/>
    <property type="match status" value="1"/>
</dbReference>
<evidence type="ECO:0000259" key="2">
    <source>
        <dbReference type="Pfam" id="PF01979"/>
    </source>
</evidence>
<feature type="domain" description="Amidohydrolase-related" evidence="2">
    <location>
        <begin position="304"/>
        <end position="646"/>
    </location>
</feature>
<dbReference type="InterPro" id="IPR011059">
    <property type="entry name" value="Metal-dep_hydrolase_composite"/>
</dbReference>
<dbReference type="AlphaFoldDB" id="A0A6J4ST67"/>
<evidence type="ECO:0000256" key="1">
    <source>
        <dbReference type="SAM" id="SignalP"/>
    </source>
</evidence>
<gene>
    <name evidence="3" type="ORF">AVDCRST_MAG39-1596</name>
</gene>
<protein>
    <recommendedName>
        <fullName evidence="2">Amidohydrolase-related domain-containing protein</fullName>
    </recommendedName>
</protein>
<sequence length="675" mass="72581">MKLLATVAVAALALPLATPASAEMQRYSVIFGGKNVGHLNADVQGERASIDFDYKNNGRGPTMKEQVRLDAQGLPIEWRISGTTTFGSKVEERFARNGAGATWKDATGPGSVPSAARAVYVAQSGSPWSAGLYARAIMKAGGGSMTALPGGTLKLSRGETLSVQGQGGPLRVTRYELGGIETAPETILLEADGDLFAYVSPRQVIVRAGYENEAERLKTLAAQWSTDRFVAIQKKVAHRYGAPVRITNVRVFDPEMEKLTGPVSVLVSGNRIAAVEAAGRRSAGEVVIDGAGGTLVPGLYEMHAHTSQEGALLNLAAGVTSMRDMGNDNAVLDTLVERIDGGVIAGPRIVRAGFIEGKSPYSANNGILVNSEAEAVAAARWYADRGYWGVKSYNSMNPAWIPAMVREAHARGLKVVGHIPAFATADQMIEAGFDEIIHINQFVLGWIIQPTEDTRTLFRLTALKRLPGLDLNSAKVQRTVGLMVDRKVPIDVTLGIHENLLLNRDGQTPRGAVDYIAHLPIGTQRGLKQAWIDASAPGDDAAYRGAYEKIVQTIRMLNDRGVMIVPGTDTGGSFNFHRELELYQDVGMTPARIIRRATLDMARYLGQDAKLGSIKPGKLADFFLVPGDPTRDFKAIKRITMVAKDGAFYYPAEIYPEFGIRPFASAPAVAAAARK</sequence>
<dbReference type="PANTHER" id="PTHR43135">
    <property type="entry name" value="ALPHA-D-RIBOSE 1-METHYLPHOSPHONATE 5-TRIPHOSPHATE DIPHOSPHATASE"/>
    <property type="match status" value="1"/>
</dbReference>
<accession>A0A6J4ST67</accession>
<dbReference type="EMBL" id="CADCVW010000067">
    <property type="protein sequence ID" value="CAA9504558.1"/>
    <property type="molecule type" value="Genomic_DNA"/>
</dbReference>
<dbReference type="InterPro" id="IPR006680">
    <property type="entry name" value="Amidohydro-rel"/>
</dbReference>
<dbReference type="Gene3D" id="3.20.20.140">
    <property type="entry name" value="Metal-dependent hydrolases"/>
    <property type="match status" value="1"/>
</dbReference>
<name>A0A6J4ST67_9SPHN</name>
<feature type="chain" id="PRO_5027031268" description="Amidohydrolase-related domain-containing protein" evidence="1">
    <location>
        <begin position="23"/>
        <end position="675"/>
    </location>
</feature>
<dbReference type="SUPFAM" id="SSF51556">
    <property type="entry name" value="Metallo-dependent hydrolases"/>
    <property type="match status" value="1"/>
</dbReference>
<feature type="signal peptide" evidence="1">
    <location>
        <begin position="1"/>
        <end position="22"/>
    </location>
</feature>